<evidence type="ECO:0000256" key="1">
    <source>
        <dbReference type="SAM" id="Phobius"/>
    </source>
</evidence>
<protein>
    <submittedName>
        <fullName evidence="3">Cell division protein YceG involved in septum cleavage</fullName>
    </submittedName>
</protein>
<organism evidence="3 4">
    <name type="scientific">Peribacillus huizhouensis</name>
    <dbReference type="NCBI Taxonomy" id="1501239"/>
    <lineage>
        <taxon>Bacteria</taxon>
        <taxon>Bacillati</taxon>
        <taxon>Bacillota</taxon>
        <taxon>Bacilli</taxon>
        <taxon>Bacillales</taxon>
        <taxon>Bacillaceae</taxon>
        <taxon>Peribacillus</taxon>
    </lineage>
</organism>
<feature type="domain" description="LysM" evidence="2">
    <location>
        <begin position="38"/>
        <end position="88"/>
    </location>
</feature>
<dbReference type="GO" id="GO:0051301">
    <property type="term" value="P:cell division"/>
    <property type="evidence" value="ECO:0007669"/>
    <property type="project" value="UniProtKB-KW"/>
</dbReference>
<dbReference type="RefSeq" id="WP_182504048.1">
    <property type="nucleotide sequence ID" value="NZ_JACJHX010000030.1"/>
</dbReference>
<keyword evidence="1" id="KW-0472">Membrane</keyword>
<dbReference type="InterPro" id="IPR018392">
    <property type="entry name" value="LysM"/>
</dbReference>
<sequence>MKKLLKSYTYTLSLAVIVFIFSLFFSMNKNYDNLDKYISITVDHGDTLWKMAEVYKTEDLSRDEFINWIITHNEISANSLVPGDSIIIPVTKTNLSLASKQ</sequence>
<gene>
    <name evidence="3" type="ORF">HNP81_004619</name>
</gene>
<reference evidence="3 4" key="1">
    <citation type="submission" date="2020-08" db="EMBL/GenBank/DDBJ databases">
        <title>Genomic Encyclopedia of Type Strains, Phase IV (KMG-IV): sequencing the most valuable type-strain genomes for metagenomic binning, comparative biology and taxonomic classification.</title>
        <authorList>
            <person name="Goeker M."/>
        </authorList>
    </citation>
    <scope>NUCLEOTIDE SEQUENCE [LARGE SCALE GENOMIC DNA]</scope>
    <source>
        <strain evidence="3 4">DSM 105481</strain>
    </source>
</reference>
<evidence type="ECO:0000313" key="4">
    <source>
        <dbReference type="Proteomes" id="UP000626697"/>
    </source>
</evidence>
<dbReference type="EMBL" id="JACJHX010000030">
    <property type="protein sequence ID" value="MBA9029247.1"/>
    <property type="molecule type" value="Genomic_DNA"/>
</dbReference>
<dbReference type="InterPro" id="IPR036779">
    <property type="entry name" value="LysM_dom_sf"/>
</dbReference>
<evidence type="ECO:0000259" key="2">
    <source>
        <dbReference type="PROSITE" id="PS51782"/>
    </source>
</evidence>
<comment type="caution">
    <text evidence="3">The sequence shown here is derived from an EMBL/GenBank/DDBJ whole genome shotgun (WGS) entry which is preliminary data.</text>
</comment>
<dbReference type="Proteomes" id="UP000626697">
    <property type="component" value="Unassembled WGS sequence"/>
</dbReference>
<feature type="transmembrane region" description="Helical" evidence="1">
    <location>
        <begin position="7"/>
        <end position="27"/>
    </location>
</feature>
<dbReference type="SUPFAM" id="SSF54106">
    <property type="entry name" value="LysM domain"/>
    <property type="match status" value="1"/>
</dbReference>
<evidence type="ECO:0000313" key="3">
    <source>
        <dbReference type="EMBL" id="MBA9029247.1"/>
    </source>
</evidence>
<keyword evidence="3" id="KW-0132">Cell division</keyword>
<keyword evidence="1" id="KW-1133">Transmembrane helix</keyword>
<proteinExistence type="predicted"/>
<keyword evidence="3" id="KW-0131">Cell cycle</keyword>
<accession>A0ABR6CY74</accession>
<dbReference type="Gene3D" id="3.10.350.10">
    <property type="entry name" value="LysM domain"/>
    <property type="match status" value="1"/>
</dbReference>
<dbReference type="PROSITE" id="PS51782">
    <property type="entry name" value="LYSM"/>
    <property type="match status" value="1"/>
</dbReference>
<name>A0ABR6CY74_9BACI</name>
<keyword evidence="1" id="KW-0812">Transmembrane</keyword>
<keyword evidence="4" id="KW-1185">Reference proteome</keyword>